<dbReference type="InterPro" id="IPR001932">
    <property type="entry name" value="PPM-type_phosphatase-like_dom"/>
</dbReference>
<organism evidence="2 3">
    <name type="scientific">Mesomycoplasma lagogenitalium</name>
    <dbReference type="NCBI Taxonomy" id="171286"/>
    <lineage>
        <taxon>Bacteria</taxon>
        <taxon>Bacillati</taxon>
        <taxon>Mycoplasmatota</taxon>
        <taxon>Mycoplasmoidales</taxon>
        <taxon>Metamycoplasmataceae</taxon>
        <taxon>Mesomycoplasma</taxon>
    </lineage>
</organism>
<dbReference type="SMART" id="SM00331">
    <property type="entry name" value="PP2C_SIG"/>
    <property type="match status" value="1"/>
</dbReference>
<sequence>MNSNFYSLSKIGKRKENQDAVYAKDFEDVSFGIICDGMGGHADGAIASSIAVNTFKDLADKQIPQSTEEEVHNWFLNGLESSINNMELSVKNNKHSLDMGTTLVAFLHYKKENLTYVLNIGDSRGYLYLKYLNQITEDQNVFNRLVNEENISFEEAQRWPGAFQLTSCLGPRKNQTPTISKFKLPNIDDTLIILTTDGVHNSISKPIMENILFQKDKSLEDKAHEIVDIAFKNGSTDNLTILIFELDLQNV</sequence>
<evidence type="ECO:0000313" key="2">
    <source>
        <dbReference type="EMBL" id="WGI36540.1"/>
    </source>
</evidence>
<dbReference type="PROSITE" id="PS51746">
    <property type="entry name" value="PPM_2"/>
    <property type="match status" value="1"/>
</dbReference>
<dbReference type="InterPro" id="IPR015655">
    <property type="entry name" value="PP2C"/>
</dbReference>
<dbReference type="Pfam" id="PF13672">
    <property type="entry name" value="PP2C_2"/>
    <property type="match status" value="1"/>
</dbReference>
<dbReference type="CDD" id="cd00143">
    <property type="entry name" value="PP2Cc"/>
    <property type="match status" value="1"/>
</dbReference>
<feature type="domain" description="PPM-type phosphatase" evidence="1">
    <location>
        <begin position="4"/>
        <end position="246"/>
    </location>
</feature>
<gene>
    <name evidence="2" type="ORF">QEG99_03685</name>
</gene>
<proteinExistence type="predicted"/>
<dbReference type="Proteomes" id="UP001179842">
    <property type="component" value="Chromosome"/>
</dbReference>
<dbReference type="RefSeq" id="WP_280101841.1">
    <property type="nucleotide sequence ID" value="NZ_CP122979.1"/>
</dbReference>
<dbReference type="SMART" id="SM00332">
    <property type="entry name" value="PP2Cc"/>
    <property type="match status" value="1"/>
</dbReference>
<dbReference type="InterPro" id="IPR036457">
    <property type="entry name" value="PPM-type-like_dom_sf"/>
</dbReference>
<dbReference type="Gene3D" id="3.60.40.10">
    <property type="entry name" value="PPM-type phosphatase domain"/>
    <property type="match status" value="1"/>
</dbReference>
<dbReference type="EMBL" id="CP122979">
    <property type="protein sequence ID" value="WGI36540.1"/>
    <property type="molecule type" value="Genomic_DNA"/>
</dbReference>
<keyword evidence="3" id="KW-1185">Reference proteome</keyword>
<accession>A0ABY8LUY4</accession>
<name>A0ABY8LUY4_9BACT</name>
<reference evidence="2" key="1">
    <citation type="submission" date="2023-04" db="EMBL/GenBank/DDBJ databases">
        <title>Completed genome of Mycoplasma lagogenitalium type strain 12MS.</title>
        <authorList>
            <person name="Spergser J."/>
        </authorList>
    </citation>
    <scope>NUCLEOTIDE SEQUENCE</scope>
    <source>
        <strain evidence="2">12MS</strain>
    </source>
</reference>
<protein>
    <submittedName>
        <fullName evidence="2">Serine/threonine-protein phosphatase</fullName>
    </submittedName>
</protein>
<dbReference type="PANTHER" id="PTHR47992">
    <property type="entry name" value="PROTEIN PHOSPHATASE"/>
    <property type="match status" value="1"/>
</dbReference>
<evidence type="ECO:0000313" key="3">
    <source>
        <dbReference type="Proteomes" id="UP001179842"/>
    </source>
</evidence>
<evidence type="ECO:0000259" key="1">
    <source>
        <dbReference type="PROSITE" id="PS51746"/>
    </source>
</evidence>
<dbReference type="SUPFAM" id="SSF81606">
    <property type="entry name" value="PP2C-like"/>
    <property type="match status" value="1"/>
</dbReference>